<sequence length="78" mass="8931">MRDILLVSLQFELGRGIVIYSNHLILQRRCTRANFHHNRVVLVLHRTCAKCSRTDGLFAWVVTGTTCMKVVKQSGHHS</sequence>
<organism evidence="1 2">
    <name type="scientific">Trichonephila inaurata madagascariensis</name>
    <dbReference type="NCBI Taxonomy" id="2747483"/>
    <lineage>
        <taxon>Eukaryota</taxon>
        <taxon>Metazoa</taxon>
        <taxon>Ecdysozoa</taxon>
        <taxon>Arthropoda</taxon>
        <taxon>Chelicerata</taxon>
        <taxon>Arachnida</taxon>
        <taxon>Araneae</taxon>
        <taxon>Araneomorphae</taxon>
        <taxon>Entelegynae</taxon>
        <taxon>Araneoidea</taxon>
        <taxon>Nephilidae</taxon>
        <taxon>Trichonephila</taxon>
        <taxon>Trichonephila inaurata</taxon>
    </lineage>
</organism>
<dbReference type="AlphaFoldDB" id="A0A8X6J4T5"/>
<accession>A0A8X6J4T5</accession>
<keyword evidence="2" id="KW-1185">Reference proteome</keyword>
<reference evidence="1" key="1">
    <citation type="submission" date="2020-08" db="EMBL/GenBank/DDBJ databases">
        <title>Multicomponent nature underlies the extraordinary mechanical properties of spider dragline silk.</title>
        <authorList>
            <person name="Kono N."/>
            <person name="Nakamura H."/>
            <person name="Mori M."/>
            <person name="Yoshida Y."/>
            <person name="Ohtoshi R."/>
            <person name="Malay A.D."/>
            <person name="Moran D.A.P."/>
            <person name="Tomita M."/>
            <person name="Numata K."/>
            <person name="Arakawa K."/>
        </authorList>
    </citation>
    <scope>NUCLEOTIDE SEQUENCE</scope>
</reference>
<evidence type="ECO:0000313" key="1">
    <source>
        <dbReference type="EMBL" id="GFS35065.1"/>
    </source>
</evidence>
<dbReference type="EMBL" id="BMAV01024663">
    <property type="protein sequence ID" value="GFS35065.1"/>
    <property type="molecule type" value="Genomic_DNA"/>
</dbReference>
<proteinExistence type="predicted"/>
<protein>
    <submittedName>
        <fullName evidence="1">Uncharacterized protein</fullName>
    </submittedName>
</protein>
<name>A0A8X6J4T5_9ARAC</name>
<gene>
    <name evidence="1" type="ORF">TNIN_161981</name>
</gene>
<comment type="caution">
    <text evidence="1">The sequence shown here is derived from an EMBL/GenBank/DDBJ whole genome shotgun (WGS) entry which is preliminary data.</text>
</comment>
<dbReference type="Proteomes" id="UP000886998">
    <property type="component" value="Unassembled WGS sequence"/>
</dbReference>
<evidence type="ECO:0000313" key="2">
    <source>
        <dbReference type="Proteomes" id="UP000886998"/>
    </source>
</evidence>